<evidence type="ECO:0000313" key="3">
    <source>
        <dbReference type="Proteomes" id="UP001307889"/>
    </source>
</evidence>
<keyword evidence="3" id="KW-1185">Reference proteome</keyword>
<protein>
    <submittedName>
        <fullName evidence="2">Uncharacterized protein</fullName>
    </submittedName>
</protein>
<feature type="compositionally biased region" description="Basic and acidic residues" evidence="1">
    <location>
        <begin position="40"/>
        <end position="51"/>
    </location>
</feature>
<reference evidence="2 3" key="1">
    <citation type="submission" date="2023-09" db="EMBL/GenBank/DDBJ databases">
        <title>Nesidiocoris tenuis whole genome shotgun sequence.</title>
        <authorList>
            <person name="Shibata T."/>
            <person name="Shimoda M."/>
            <person name="Kobayashi T."/>
            <person name="Uehara T."/>
        </authorList>
    </citation>
    <scope>NUCLEOTIDE SEQUENCE [LARGE SCALE GENOMIC DNA]</scope>
    <source>
        <strain evidence="2 3">Japan</strain>
    </source>
</reference>
<dbReference type="Proteomes" id="UP001307889">
    <property type="component" value="Chromosome 5"/>
</dbReference>
<proteinExistence type="predicted"/>
<accession>A0ABN7AQ42</accession>
<feature type="region of interest" description="Disordered" evidence="1">
    <location>
        <begin position="30"/>
        <end position="58"/>
    </location>
</feature>
<name>A0ABN7AQ42_9HEMI</name>
<evidence type="ECO:0000313" key="2">
    <source>
        <dbReference type="EMBL" id="BES94314.1"/>
    </source>
</evidence>
<dbReference type="EMBL" id="AP028913">
    <property type="protein sequence ID" value="BES94314.1"/>
    <property type="molecule type" value="Genomic_DNA"/>
</dbReference>
<organism evidence="2 3">
    <name type="scientific">Nesidiocoris tenuis</name>
    <dbReference type="NCBI Taxonomy" id="355587"/>
    <lineage>
        <taxon>Eukaryota</taxon>
        <taxon>Metazoa</taxon>
        <taxon>Ecdysozoa</taxon>
        <taxon>Arthropoda</taxon>
        <taxon>Hexapoda</taxon>
        <taxon>Insecta</taxon>
        <taxon>Pterygota</taxon>
        <taxon>Neoptera</taxon>
        <taxon>Paraneoptera</taxon>
        <taxon>Hemiptera</taxon>
        <taxon>Heteroptera</taxon>
        <taxon>Panheteroptera</taxon>
        <taxon>Cimicomorpha</taxon>
        <taxon>Miridae</taxon>
        <taxon>Dicyphina</taxon>
        <taxon>Nesidiocoris</taxon>
    </lineage>
</organism>
<evidence type="ECO:0000256" key="1">
    <source>
        <dbReference type="SAM" id="MobiDB-lite"/>
    </source>
</evidence>
<gene>
    <name evidence="2" type="ORF">NTJ_07123</name>
</gene>
<sequence>MDPFGRLGRVTRIRDRPPSHQRFRFIYPAPASGNKTRRPRRDDVLPTEHEPGGMGTPRYKIQRWATNDSAAVGAANLAHFQSDI</sequence>